<protein>
    <submittedName>
        <fullName evidence="2">HdeD family acid-resistance protein</fullName>
    </submittedName>
</protein>
<dbReference type="EMBL" id="JAVBVO010000003">
    <property type="protein sequence ID" value="MDZ5758617.1"/>
    <property type="molecule type" value="Genomic_DNA"/>
</dbReference>
<keyword evidence="1" id="KW-0812">Transmembrane</keyword>
<gene>
    <name evidence="2" type="ORF">RAK27_08125</name>
</gene>
<evidence type="ECO:0000256" key="1">
    <source>
        <dbReference type="SAM" id="Phobius"/>
    </source>
</evidence>
<keyword evidence="1" id="KW-1133">Transmembrane helix</keyword>
<organism evidence="2 3">
    <name type="scientific">Carnobacterium maltaromaticum</name>
    <name type="common">Carnobacterium piscicola</name>
    <dbReference type="NCBI Taxonomy" id="2751"/>
    <lineage>
        <taxon>Bacteria</taxon>
        <taxon>Bacillati</taxon>
        <taxon>Bacillota</taxon>
        <taxon>Bacilli</taxon>
        <taxon>Lactobacillales</taxon>
        <taxon>Carnobacteriaceae</taxon>
        <taxon>Carnobacterium</taxon>
    </lineage>
</organism>
<evidence type="ECO:0000313" key="2">
    <source>
        <dbReference type="EMBL" id="MDZ5758617.1"/>
    </source>
</evidence>
<dbReference type="PANTHER" id="PTHR34989">
    <property type="entry name" value="PROTEIN HDED"/>
    <property type="match status" value="1"/>
</dbReference>
<dbReference type="Pfam" id="PF03729">
    <property type="entry name" value="DUF308"/>
    <property type="match status" value="2"/>
</dbReference>
<sequence>MSKAVNYFFLAVGIIMVSFGLWLIFNPRTTLSIVVVLMGIVLLLNGISEIISYVSERKTWSISVWYLFDGLLSTIFGLLVLFNGQVGKNFLILLFAIWILASAIFRILLAFSVKSVSNWFIILIVGVLGLIVGIVSLFNSIFVSVALAVVLGGFFIFQGLTCIFISSFLRRNH</sequence>
<comment type="caution">
    <text evidence="2">The sequence shown here is derived from an EMBL/GenBank/DDBJ whole genome shotgun (WGS) entry which is preliminary data.</text>
</comment>
<evidence type="ECO:0000313" key="3">
    <source>
        <dbReference type="Proteomes" id="UP001290462"/>
    </source>
</evidence>
<feature type="transmembrane region" description="Helical" evidence="1">
    <location>
        <begin position="116"/>
        <end position="135"/>
    </location>
</feature>
<feature type="transmembrane region" description="Helical" evidence="1">
    <location>
        <begin position="141"/>
        <end position="169"/>
    </location>
</feature>
<dbReference type="GO" id="GO:0005886">
    <property type="term" value="C:plasma membrane"/>
    <property type="evidence" value="ECO:0007669"/>
    <property type="project" value="TreeGrafter"/>
</dbReference>
<keyword evidence="1" id="KW-0472">Membrane</keyword>
<dbReference type="PANTHER" id="PTHR34989:SF1">
    <property type="entry name" value="PROTEIN HDED"/>
    <property type="match status" value="1"/>
</dbReference>
<dbReference type="AlphaFoldDB" id="A0AAW9JQ80"/>
<reference evidence="2" key="1">
    <citation type="submission" date="2023-08" db="EMBL/GenBank/DDBJ databases">
        <title>Genomic characterization of piscicolin 126 produced by Carnobacterium maltaromaticum CM22 strain isolated from salmon (Salmo salar).</title>
        <authorList>
            <person name="Gonzalez-Gragera E."/>
            <person name="Garcia-Lopez J.D."/>
            <person name="Teso-Perez C."/>
            <person name="Gimenez-Hernandez I."/>
            <person name="Peralta-Sanchez J.M."/>
            <person name="Valdivia E."/>
            <person name="Montalban-Lopez M."/>
            <person name="Martin-Platero A.M."/>
            <person name="Banos A."/>
            <person name="Martinez-Bueno M."/>
        </authorList>
    </citation>
    <scope>NUCLEOTIDE SEQUENCE</scope>
    <source>
        <strain evidence="2">CM22</strain>
    </source>
</reference>
<name>A0AAW9JQ80_CARML</name>
<dbReference type="Proteomes" id="UP001290462">
    <property type="component" value="Unassembled WGS sequence"/>
</dbReference>
<accession>A0AAW9JQ80</accession>
<feature type="transmembrane region" description="Helical" evidence="1">
    <location>
        <begin position="7"/>
        <end position="25"/>
    </location>
</feature>
<feature type="transmembrane region" description="Helical" evidence="1">
    <location>
        <begin position="64"/>
        <end position="84"/>
    </location>
</feature>
<feature type="transmembrane region" description="Helical" evidence="1">
    <location>
        <begin position="31"/>
        <end position="52"/>
    </location>
</feature>
<feature type="transmembrane region" description="Helical" evidence="1">
    <location>
        <begin position="90"/>
        <end position="109"/>
    </location>
</feature>
<dbReference type="InterPro" id="IPR005325">
    <property type="entry name" value="DUF308_memb"/>
</dbReference>
<dbReference type="RefSeq" id="WP_201731199.1">
    <property type="nucleotide sequence ID" value="NZ_CAJGUR010000032.1"/>
</dbReference>
<dbReference type="InterPro" id="IPR052712">
    <property type="entry name" value="Acid_resist_chaperone_HdeD"/>
</dbReference>
<proteinExistence type="predicted"/>